<keyword evidence="5" id="KW-1185">Reference proteome</keyword>
<dbReference type="Proteomes" id="UP000255108">
    <property type="component" value="Unassembled WGS sequence"/>
</dbReference>
<gene>
    <name evidence="3" type="ORF">EV682_102204</name>
    <name evidence="2" type="ORF">NCTC11159_01729</name>
</gene>
<dbReference type="InterPro" id="IPR053144">
    <property type="entry name" value="Acetyltransferase_Butenolide"/>
</dbReference>
<dbReference type="EMBL" id="SMBT01000002">
    <property type="protein sequence ID" value="TCU89292.1"/>
    <property type="molecule type" value="Genomic_DNA"/>
</dbReference>
<dbReference type="GO" id="GO:0016747">
    <property type="term" value="F:acyltransferase activity, transferring groups other than amino-acyl groups"/>
    <property type="evidence" value="ECO:0007669"/>
    <property type="project" value="InterPro"/>
</dbReference>
<dbReference type="AlphaFoldDB" id="A0A377Q735"/>
<evidence type="ECO:0000259" key="1">
    <source>
        <dbReference type="PROSITE" id="PS51186"/>
    </source>
</evidence>
<dbReference type="RefSeq" id="WP_207916328.1">
    <property type="nucleotide sequence ID" value="NZ_CAWOLO010000002.1"/>
</dbReference>
<evidence type="ECO:0000313" key="4">
    <source>
        <dbReference type="Proteomes" id="UP000255108"/>
    </source>
</evidence>
<dbReference type="EMBL" id="UGHR01000001">
    <property type="protein sequence ID" value="STQ90662.1"/>
    <property type="molecule type" value="Genomic_DNA"/>
</dbReference>
<dbReference type="PANTHER" id="PTHR43233:SF1">
    <property type="entry name" value="FAMILY N-ACETYLTRANSFERASE, PUTATIVE (AFU_ORTHOLOGUE AFUA_6G03350)-RELATED"/>
    <property type="match status" value="1"/>
</dbReference>
<dbReference type="Pfam" id="PF13508">
    <property type="entry name" value="Acetyltransf_7"/>
    <property type="match status" value="1"/>
</dbReference>
<accession>A0A377Q735</accession>
<feature type="domain" description="N-acetyltransferase" evidence="1">
    <location>
        <begin position="6"/>
        <end position="142"/>
    </location>
</feature>
<dbReference type="InterPro" id="IPR016181">
    <property type="entry name" value="Acyl_CoA_acyltransferase"/>
</dbReference>
<reference evidence="2 4" key="1">
    <citation type="submission" date="2018-06" db="EMBL/GenBank/DDBJ databases">
        <authorList>
            <consortium name="Pathogen Informatics"/>
            <person name="Doyle S."/>
        </authorList>
    </citation>
    <scope>NUCLEOTIDE SEQUENCE [LARGE SCALE GENOMIC DNA]</scope>
    <source>
        <strain evidence="2 4">NCTC11159</strain>
    </source>
</reference>
<name>A0A377Q735_9NEIS</name>
<dbReference type="PROSITE" id="PS51186">
    <property type="entry name" value="GNAT"/>
    <property type="match status" value="1"/>
</dbReference>
<evidence type="ECO:0000313" key="5">
    <source>
        <dbReference type="Proteomes" id="UP000295794"/>
    </source>
</evidence>
<protein>
    <submittedName>
        <fullName evidence="3">N-acetylglutamate synthase-like GNAT family acetyltransferase</fullName>
    </submittedName>
    <submittedName>
        <fullName evidence="2">Uncharacterized protein conserved in bacteria</fullName>
    </submittedName>
</protein>
<dbReference type="Proteomes" id="UP000295794">
    <property type="component" value="Unassembled WGS sequence"/>
</dbReference>
<evidence type="ECO:0000313" key="2">
    <source>
        <dbReference type="EMBL" id="STQ90662.1"/>
    </source>
</evidence>
<organism evidence="2 4">
    <name type="scientific">Iodobacter fluviatilis</name>
    <dbReference type="NCBI Taxonomy" id="537"/>
    <lineage>
        <taxon>Bacteria</taxon>
        <taxon>Pseudomonadati</taxon>
        <taxon>Pseudomonadota</taxon>
        <taxon>Betaproteobacteria</taxon>
        <taxon>Neisseriales</taxon>
        <taxon>Chitinibacteraceae</taxon>
        <taxon>Iodobacter</taxon>
    </lineage>
</organism>
<dbReference type="SUPFAM" id="SSF55729">
    <property type="entry name" value="Acyl-CoA N-acyltransferases (Nat)"/>
    <property type="match status" value="1"/>
</dbReference>
<sequence>MPISDYHISTDPQRFDLDAVHAFLSQSYWSPGISRDTVAKAAQNSLAFGVFLGDNQVGFARVITDKASFAYLADVYILDAHRGQGLAKYLIATILAHPDLQSLRRFMLATKDAHSLYTQFGFSELANSSRFMEIHSPAVYQA</sequence>
<dbReference type="CDD" id="cd04301">
    <property type="entry name" value="NAT_SF"/>
    <property type="match status" value="1"/>
</dbReference>
<dbReference type="Gene3D" id="3.40.630.30">
    <property type="match status" value="1"/>
</dbReference>
<dbReference type="PANTHER" id="PTHR43233">
    <property type="entry name" value="FAMILY N-ACETYLTRANSFERASE, PUTATIVE (AFU_ORTHOLOGUE AFUA_6G03350)-RELATED"/>
    <property type="match status" value="1"/>
</dbReference>
<dbReference type="InterPro" id="IPR000182">
    <property type="entry name" value="GNAT_dom"/>
</dbReference>
<evidence type="ECO:0000313" key="3">
    <source>
        <dbReference type="EMBL" id="TCU89292.1"/>
    </source>
</evidence>
<reference evidence="3 5" key="2">
    <citation type="submission" date="2019-03" db="EMBL/GenBank/DDBJ databases">
        <title>Genomic Encyclopedia of Type Strains, Phase IV (KMG-IV): sequencing the most valuable type-strain genomes for metagenomic binning, comparative biology and taxonomic classification.</title>
        <authorList>
            <person name="Goeker M."/>
        </authorList>
    </citation>
    <scope>NUCLEOTIDE SEQUENCE [LARGE SCALE GENOMIC DNA]</scope>
    <source>
        <strain evidence="3 5">DSM 3764</strain>
    </source>
</reference>
<proteinExistence type="predicted"/>